<gene>
    <name evidence="1" type="ORF">B1A_20338</name>
</gene>
<sequence length="97" mass="11074">MEIVMPRHVTITQKAFEAIDKKLAELPEVKPEQRLLSMRESIDKLKPRIRELRAKGYSLDMIAEQLGIAGLKVKPSTVKLYARGLHTKPKKQNISKP</sequence>
<dbReference type="Gene3D" id="1.10.10.60">
    <property type="entry name" value="Homeodomain-like"/>
    <property type="match status" value="1"/>
</dbReference>
<name>T0ZPA1_9ZZZZ</name>
<accession>T0ZPA1</accession>
<comment type="caution">
    <text evidence="1">The sequence shown here is derived from an EMBL/GenBank/DDBJ whole genome shotgun (WGS) entry which is preliminary data.</text>
</comment>
<evidence type="ECO:0000313" key="1">
    <source>
        <dbReference type="EMBL" id="EQD30529.1"/>
    </source>
</evidence>
<proteinExistence type="predicted"/>
<dbReference type="EMBL" id="AUZX01015005">
    <property type="protein sequence ID" value="EQD30529.1"/>
    <property type="molecule type" value="Genomic_DNA"/>
</dbReference>
<dbReference type="AlphaFoldDB" id="T0ZPA1"/>
<protein>
    <submittedName>
        <fullName evidence="1">MobC</fullName>
    </submittedName>
</protein>
<reference evidence="1" key="1">
    <citation type="submission" date="2013-08" db="EMBL/GenBank/DDBJ databases">
        <authorList>
            <person name="Mendez C."/>
            <person name="Richter M."/>
            <person name="Ferrer M."/>
            <person name="Sanchez J."/>
        </authorList>
    </citation>
    <scope>NUCLEOTIDE SEQUENCE</scope>
</reference>
<organism evidence="1">
    <name type="scientific">mine drainage metagenome</name>
    <dbReference type="NCBI Taxonomy" id="410659"/>
    <lineage>
        <taxon>unclassified sequences</taxon>
        <taxon>metagenomes</taxon>
        <taxon>ecological metagenomes</taxon>
    </lineage>
</organism>
<reference evidence="1" key="2">
    <citation type="journal article" date="2014" name="ISME J.">
        <title>Microbial stratification in low pH oxic and suboxic macroscopic growths along an acid mine drainage.</title>
        <authorList>
            <person name="Mendez-Garcia C."/>
            <person name="Mesa V."/>
            <person name="Sprenger R.R."/>
            <person name="Richter M."/>
            <person name="Diez M.S."/>
            <person name="Solano J."/>
            <person name="Bargiela R."/>
            <person name="Golyshina O.V."/>
            <person name="Manteca A."/>
            <person name="Ramos J.L."/>
            <person name="Gallego J.R."/>
            <person name="Llorente I."/>
            <person name="Martins Dos Santos V.A."/>
            <person name="Jensen O.N."/>
            <person name="Pelaez A.I."/>
            <person name="Sanchez J."/>
            <person name="Ferrer M."/>
        </authorList>
    </citation>
    <scope>NUCLEOTIDE SEQUENCE</scope>
</reference>